<sequence>MDEVPLESAPIRTAKVSIANAILHLKPSAKPDLDVHTTILATSPHSTCNPRKILGIYFLIRKIEKA</sequence>
<name>A0A2P2KVR5_RHIMU</name>
<reference evidence="1" key="1">
    <citation type="submission" date="2018-02" db="EMBL/GenBank/DDBJ databases">
        <title>Rhizophora mucronata_Transcriptome.</title>
        <authorList>
            <person name="Meera S.P."/>
            <person name="Sreeshan A."/>
            <person name="Augustine A."/>
        </authorList>
    </citation>
    <scope>NUCLEOTIDE SEQUENCE</scope>
    <source>
        <tissue evidence="1">Leaf</tissue>
    </source>
</reference>
<proteinExistence type="predicted"/>
<evidence type="ECO:0000313" key="2">
    <source>
        <dbReference type="EMBL" id="MBX09779.1"/>
    </source>
</evidence>
<accession>A0A2P2KVR5</accession>
<evidence type="ECO:0000313" key="1">
    <source>
        <dbReference type="EMBL" id="MBX09777.1"/>
    </source>
</evidence>
<organism evidence="1">
    <name type="scientific">Rhizophora mucronata</name>
    <name type="common">Asiatic mangrove</name>
    <dbReference type="NCBI Taxonomy" id="61149"/>
    <lineage>
        <taxon>Eukaryota</taxon>
        <taxon>Viridiplantae</taxon>
        <taxon>Streptophyta</taxon>
        <taxon>Embryophyta</taxon>
        <taxon>Tracheophyta</taxon>
        <taxon>Spermatophyta</taxon>
        <taxon>Magnoliopsida</taxon>
        <taxon>eudicotyledons</taxon>
        <taxon>Gunneridae</taxon>
        <taxon>Pentapetalae</taxon>
        <taxon>rosids</taxon>
        <taxon>fabids</taxon>
        <taxon>Malpighiales</taxon>
        <taxon>Rhizophoraceae</taxon>
        <taxon>Rhizophora</taxon>
    </lineage>
</organism>
<dbReference type="EMBL" id="GGEC01029293">
    <property type="protein sequence ID" value="MBX09777.1"/>
    <property type="molecule type" value="Transcribed_RNA"/>
</dbReference>
<dbReference type="EMBL" id="GGEC01029295">
    <property type="protein sequence ID" value="MBX09779.1"/>
    <property type="molecule type" value="Transcribed_RNA"/>
</dbReference>
<protein>
    <submittedName>
        <fullName evidence="2">Ubiquinone biosynthesis protein COQ9-B-like</fullName>
    </submittedName>
</protein>
<keyword evidence="2" id="KW-0830">Ubiquinone</keyword>
<dbReference type="AlphaFoldDB" id="A0A2P2KVR5"/>